<feature type="compositionally biased region" description="Low complexity" evidence="1">
    <location>
        <begin position="39"/>
        <end position="51"/>
    </location>
</feature>
<organism evidence="3 4">
    <name type="scientific">Edaphobacter modestus</name>
    <dbReference type="NCBI Taxonomy" id="388466"/>
    <lineage>
        <taxon>Bacteria</taxon>
        <taxon>Pseudomonadati</taxon>
        <taxon>Acidobacteriota</taxon>
        <taxon>Terriglobia</taxon>
        <taxon>Terriglobales</taxon>
        <taxon>Acidobacteriaceae</taxon>
        <taxon>Edaphobacter</taxon>
    </lineage>
</organism>
<protein>
    <submittedName>
        <fullName evidence="3">Uncharacterized protein</fullName>
    </submittedName>
</protein>
<dbReference type="EMBL" id="SHKW01000001">
    <property type="protein sequence ID" value="RZU41666.1"/>
    <property type="molecule type" value="Genomic_DNA"/>
</dbReference>
<evidence type="ECO:0000313" key="4">
    <source>
        <dbReference type="Proteomes" id="UP000292958"/>
    </source>
</evidence>
<comment type="caution">
    <text evidence="3">The sequence shown here is derived from an EMBL/GenBank/DDBJ whole genome shotgun (WGS) entry which is preliminary data.</text>
</comment>
<dbReference type="AlphaFoldDB" id="A0A4V2G4N5"/>
<sequence>MLTRRHILLRLILAAAPCFLMCTGGIAQQLRSESLPDAPSQTQKPPTTPQTANPIQGGVEIFKLLQEKSLVFPDLATTGGALSNRQKFKLAANNSVAMSTIGAAAIGAAYGQAIDSPSGYHQGAEGYGKRFGAEMARAASDNMFGTFLLASALHQDPRFYVKKNLSFKQSLEYAAVRVFITRSDSGERVVNYSGLIGPLMGEGLANAYYPDENRTVGSTFTRYASDLGWRFGGNLLRQYWPSINRKLRLAPESSPTRGTTDNTP</sequence>
<keyword evidence="2" id="KW-0732">Signal</keyword>
<dbReference type="Proteomes" id="UP000292958">
    <property type="component" value="Unassembled WGS sequence"/>
</dbReference>
<proteinExistence type="predicted"/>
<keyword evidence="4" id="KW-1185">Reference proteome</keyword>
<feature type="signal peptide" evidence="2">
    <location>
        <begin position="1"/>
        <end position="27"/>
    </location>
</feature>
<accession>A0A4V2G4N5</accession>
<reference evidence="3 4" key="1">
    <citation type="submission" date="2019-02" db="EMBL/GenBank/DDBJ databases">
        <title>Genomic Encyclopedia of Archaeal and Bacterial Type Strains, Phase II (KMG-II): from individual species to whole genera.</title>
        <authorList>
            <person name="Goeker M."/>
        </authorList>
    </citation>
    <scope>NUCLEOTIDE SEQUENCE [LARGE SCALE GENOMIC DNA]</scope>
    <source>
        <strain evidence="3 4">DSM 18101</strain>
    </source>
</reference>
<feature type="chain" id="PRO_5020663151" evidence="2">
    <location>
        <begin position="28"/>
        <end position="264"/>
    </location>
</feature>
<feature type="region of interest" description="Disordered" evidence="1">
    <location>
        <begin position="34"/>
        <end position="53"/>
    </location>
</feature>
<evidence type="ECO:0000256" key="1">
    <source>
        <dbReference type="SAM" id="MobiDB-lite"/>
    </source>
</evidence>
<evidence type="ECO:0000313" key="3">
    <source>
        <dbReference type="EMBL" id="RZU41666.1"/>
    </source>
</evidence>
<name>A0A4V2G4N5_9BACT</name>
<evidence type="ECO:0000256" key="2">
    <source>
        <dbReference type="SAM" id="SignalP"/>
    </source>
</evidence>
<dbReference type="RefSeq" id="WP_130419544.1">
    <property type="nucleotide sequence ID" value="NZ_SHKW01000001.1"/>
</dbReference>
<dbReference type="OrthoDB" id="114100at2"/>
<gene>
    <name evidence="3" type="ORF">BDD14_3192</name>
</gene>